<proteinExistence type="predicted"/>
<dbReference type="KEGG" id="mmau:NCTC10168_00566"/>
<gene>
    <name evidence="1" type="ORF">NCTC10168_00566</name>
</gene>
<dbReference type="AlphaFoldDB" id="A0A449B4Y8"/>
<dbReference type="GO" id="GO:0006354">
    <property type="term" value="P:DNA-templated transcription elongation"/>
    <property type="evidence" value="ECO:0007669"/>
    <property type="project" value="InterPro"/>
</dbReference>
<name>A0A449B4Y8_9BACT</name>
<protein>
    <submittedName>
        <fullName evidence="1">Transcription antitermination protein NusG</fullName>
    </submittedName>
</protein>
<dbReference type="Gene3D" id="3.30.70.940">
    <property type="entry name" value="NusG, N-terminal domain"/>
    <property type="match status" value="1"/>
</dbReference>
<evidence type="ECO:0000313" key="2">
    <source>
        <dbReference type="Proteomes" id="UP000290243"/>
    </source>
</evidence>
<dbReference type="InterPro" id="IPR036735">
    <property type="entry name" value="NGN_dom_sf"/>
</dbReference>
<evidence type="ECO:0000313" key="1">
    <source>
        <dbReference type="EMBL" id="VEU75639.1"/>
    </source>
</evidence>
<dbReference type="EMBL" id="LR215037">
    <property type="protein sequence ID" value="VEU75639.1"/>
    <property type="molecule type" value="Genomic_DNA"/>
</dbReference>
<dbReference type="SUPFAM" id="SSF82679">
    <property type="entry name" value="N-utilization substance G protein NusG, N-terminal domain"/>
    <property type="match status" value="1"/>
</dbReference>
<accession>A0A449B4Y8</accession>
<reference evidence="1 2" key="1">
    <citation type="submission" date="2019-01" db="EMBL/GenBank/DDBJ databases">
        <authorList>
            <consortium name="Pathogen Informatics"/>
        </authorList>
    </citation>
    <scope>NUCLEOTIDE SEQUENCE [LARGE SCALE GENOMIC DNA]</scope>
    <source>
        <strain evidence="1 2">NCTC10168</strain>
    </source>
</reference>
<dbReference type="Proteomes" id="UP000290243">
    <property type="component" value="Chromosome"/>
</dbReference>
<sequence>MESNKKNNNFLWYMISTVSGKEEQVVESLKNRIVSEQVEDCFDHFATPDGAFKIFKKPTLTQKEKEKKI</sequence>
<organism evidence="1 2">
    <name type="scientific">Mycoplasmopsis maculosa</name>
    <dbReference type="NCBI Taxonomy" id="114885"/>
    <lineage>
        <taxon>Bacteria</taxon>
        <taxon>Bacillati</taxon>
        <taxon>Mycoplasmatota</taxon>
        <taxon>Mycoplasmoidales</taxon>
        <taxon>Metamycoplasmataceae</taxon>
        <taxon>Mycoplasmopsis</taxon>
    </lineage>
</organism>
<keyword evidence="2" id="KW-1185">Reference proteome</keyword>